<feature type="transmembrane region" description="Helical" evidence="2">
    <location>
        <begin position="591"/>
        <end position="610"/>
    </location>
</feature>
<dbReference type="AlphaFoldDB" id="A0AAU9K5N5"/>
<name>A0AAU9K5N5_9CILI</name>
<keyword evidence="3" id="KW-0732">Signal</keyword>
<dbReference type="SUPFAM" id="SSF53649">
    <property type="entry name" value="Alkaline phosphatase-like"/>
    <property type="match status" value="1"/>
</dbReference>
<keyword evidence="2" id="KW-1133">Transmembrane helix</keyword>
<feature type="signal peptide" evidence="3">
    <location>
        <begin position="1"/>
        <end position="23"/>
    </location>
</feature>
<feature type="chain" id="PRO_5043437511" description="Sulfatase N-terminal domain-containing protein" evidence="3">
    <location>
        <begin position="24"/>
        <end position="824"/>
    </location>
</feature>
<feature type="transmembrane region" description="Helical" evidence="2">
    <location>
        <begin position="733"/>
        <end position="756"/>
    </location>
</feature>
<keyword evidence="1" id="KW-0175">Coiled coil</keyword>
<reference evidence="4" key="1">
    <citation type="submission" date="2021-09" db="EMBL/GenBank/DDBJ databases">
        <authorList>
            <consortium name="AG Swart"/>
            <person name="Singh M."/>
            <person name="Singh A."/>
            <person name="Seah K."/>
            <person name="Emmerich C."/>
        </authorList>
    </citation>
    <scope>NUCLEOTIDE SEQUENCE</scope>
    <source>
        <strain evidence="4">ATCC30299</strain>
    </source>
</reference>
<keyword evidence="2" id="KW-0472">Membrane</keyword>
<feature type="transmembrane region" description="Helical" evidence="2">
    <location>
        <begin position="631"/>
        <end position="649"/>
    </location>
</feature>
<comment type="caution">
    <text evidence="4">The sequence shown here is derived from an EMBL/GenBank/DDBJ whole genome shotgun (WGS) entry which is preliminary data.</text>
</comment>
<evidence type="ECO:0000256" key="1">
    <source>
        <dbReference type="SAM" id="Coils"/>
    </source>
</evidence>
<evidence type="ECO:0000256" key="2">
    <source>
        <dbReference type="SAM" id="Phobius"/>
    </source>
</evidence>
<feature type="transmembrane region" description="Helical" evidence="2">
    <location>
        <begin position="439"/>
        <end position="458"/>
    </location>
</feature>
<keyword evidence="5" id="KW-1185">Reference proteome</keyword>
<feature type="transmembrane region" description="Helical" evidence="2">
    <location>
        <begin position="693"/>
        <end position="713"/>
    </location>
</feature>
<dbReference type="Gene3D" id="3.40.720.10">
    <property type="entry name" value="Alkaline Phosphatase, subunit A"/>
    <property type="match status" value="1"/>
</dbReference>
<feature type="transmembrane region" description="Helical" evidence="2">
    <location>
        <begin position="489"/>
        <end position="506"/>
    </location>
</feature>
<sequence>MKPAWYSLILLFSTLFCTHLFLGESQVYNVLVENSAFEIDLENSYCKGKIEGFDIEVCRNMLKKPHYIWLFLDAFAAFQSGDLASYVNNSAYYNVKFSGYPQSATIHAEQVTGKVSRNLVGAKLLSETAIDQMKGKLNYYVGNNFPLINLLGEERFAKVYQFNVREQYPFKTLERASGMFGSSFIRPDLTKNGEIKGTSNANKFVIENSEELLENGNIKSIESLLKSFLAYDDINLVYYSTIMDSYNHNYAAFSIKTLSVASALLGDIKAIIQILEKTEMGDKYVLFVSSDHGGQWDFGEDEVCNHGCNMDKGNEGFLYIYNKGSIGNFRGEIKHEDIGPIVSQYINNAGLPSRAGGFPKKISEGEKFELMNFRAKEIQLLNYLNYLDGGNRNLKLMMGRKYDFAIKDKEIVASLNEEYPEYLKNLQRQAENLETSKEAYVLLILSFVAIIYWIYCISIEIQINVILLFIEHVFILFFGGLTGRVERTLFWPLVLFHILNFISSFVKVKSDLLSFSPYSTYKSILAYIYSLGKGRVFTIHDIKPITSLLNILLLLSSHYDYFVIKDYTLYWFHYSALQFLYLYDIKSIKGIWHYILLIFGEFSIALMIIYEQITDYSMTDQTPNMITTIRIFYVSLIFFVIFSLILAPREFKAKFATYPVIIVYFFIASQSQRLHYTLFFLPIIYIYSKLDSIYLILIQAITSYLITLGTFGFDISLRAGNHSWGVGPDIYPIFTGVIFGIHKLAWYIIAGCFMMVSSKEFTRNFKILTLKAILAVWIFCLGFYLWPSSTISLFIWANSQCMTLLLSHTVGLLALNTSTNTVNI</sequence>
<proteinExistence type="predicted"/>
<accession>A0AAU9K5N5</accession>
<feature type="coiled-coil region" evidence="1">
    <location>
        <begin position="412"/>
        <end position="443"/>
    </location>
</feature>
<dbReference type="InterPro" id="IPR017850">
    <property type="entry name" value="Alkaline_phosphatase_core_sf"/>
</dbReference>
<gene>
    <name evidence="4" type="ORF">BSTOLATCC_MIC58357</name>
</gene>
<dbReference type="Proteomes" id="UP001162131">
    <property type="component" value="Unassembled WGS sequence"/>
</dbReference>
<evidence type="ECO:0000256" key="3">
    <source>
        <dbReference type="SAM" id="SignalP"/>
    </source>
</evidence>
<evidence type="ECO:0000313" key="5">
    <source>
        <dbReference type="Proteomes" id="UP001162131"/>
    </source>
</evidence>
<protein>
    <recommendedName>
        <fullName evidence="6">Sulfatase N-terminal domain-containing protein</fullName>
    </recommendedName>
</protein>
<organism evidence="4 5">
    <name type="scientific">Blepharisma stoltei</name>
    <dbReference type="NCBI Taxonomy" id="1481888"/>
    <lineage>
        <taxon>Eukaryota</taxon>
        <taxon>Sar</taxon>
        <taxon>Alveolata</taxon>
        <taxon>Ciliophora</taxon>
        <taxon>Postciliodesmatophora</taxon>
        <taxon>Heterotrichea</taxon>
        <taxon>Heterotrichida</taxon>
        <taxon>Blepharismidae</taxon>
        <taxon>Blepharisma</taxon>
    </lineage>
</organism>
<feature type="transmembrane region" description="Helical" evidence="2">
    <location>
        <begin position="768"/>
        <end position="787"/>
    </location>
</feature>
<evidence type="ECO:0008006" key="6">
    <source>
        <dbReference type="Google" id="ProtNLM"/>
    </source>
</evidence>
<keyword evidence="2" id="KW-0812">Transmembrane</keyword>
<feature type="transmembrane region" description="Helical" evidence="2">
    <location>
        <begin position="465"/>
        <end position="483"/>
    </location>
</feature>
<evidence type="ECO:0000313" key="4">
    <source>
        <dbReference type="EMBL" id="CAG9333547.1"/>
    </source>
</evidence>
<dbReference type="EMBL" id="CAJZBQ010000056">
    <property type="protein sequence ID" value="CAG9333547.1"/>
    <property type="molecule type" value="Genomic_DNA"/>
</dbReference>